<evidence type="ECO:0000313" key="2">
    <source>
        <dbReference type="Proteomes" id="UP001597525"/>
    </source>
</evidence>
<organism evidence="1 2">
    <name type="scientific">Sphingobacterium bambusae</name>
    <dbReference type="NCBI Taxonomy" id="662858"/>
    <lineage>
        <taxon>Bacteria</taxon>
        <taxon>Pseudomonadati</taxon>
        <taxon>Bacteroidota</taxon>
        <taxon>Sphingobacteriia</taxon>
        <taxon>Sphingobacteriales</taxon>
        <taxon>Sphingobacteriaceae</taxon>
        <taxon>Sphingobacterium</taxon>
    </lineage>
</organism>
<accession>A0ABW6BKE1</accession>
<protein>
    <recommendedName>
        <fullName evidence="3">Fibronectin type-III domain-containing protein</fullName>
    </recommendedName>
</protein>
<evidence type="ECO:0008006" key="3">
    <source>
        <dbReference type="Google" id="ProtNLM"/>
    </source>
</evidence>
<dbReference type="Proteomes" id="UP001597525">
    <property type="component" value="Unassembled WGS sequence"/>
</dbReference>
<dbReference type="InterPro" id="IPR036116">
    <property type="entry name" value="FN3_sf"/>
</dbReference>
<gene>
    <name evidence="1" type="ORF">ACFS7Y_21475</name>
</gene>
<dbReference type="SUPFAM" id="SSF49265">
    <property type="entry name" value="Fibronectin type III"/>
    <property type="match status" value="1"/>
</dbReference>
<evidence type="ECO:0000313" key="1">
    <source>
        <dbReference type="EMBL" id="MFD2969975.1"/>
    </source>
</evidence>
<name>A0ABW6BKE1_9SPHI</name>
<comment type="caution">
    <text evidence="1">The sequence shown here is derived from an EMBL/GenBank/DDBJ whole genome shotgun (WGS) entry which is preliminary data.</text>
</comment>
<reference evidence="2" key="1">
    <citation type="journal article" date="2019" name="Int. J. Syst. Evol. Microbiol.">
        <title>The Global Catalogue of Microorganisms (GCM) 10K type strain sequencing project: providing services to taxonomists for standard genome sequencing and annotation.</title>
        <authorList>
            <consortium name="The Broad Institute Genomics Platform"/>
            <consortium name="The Broad Institute Genome Sequencing Center for Infectious Disease"/>
            <person name="Wu L."/>
            <person name="Ma J."/>
        </authorList>
    </citation>
    <scope>NUCLEOTIDE SEQUENCE [LARGE SCALE GENOMIC DNA]</scope>
    <source>
        <strain evidence="2">KCTC 22814</strain>
    </source>
</reference>
<sequence length="218" mass="23875">MLFRFPATAIMMAIFYKALVGFTRLKDDELMVLASTVLGAMTDNANFATPSPTLQEVQEVADEFANNLAAARRRGAPSDTALKNETRVVLEAILQKLGNYVNSESEGRLSKLLSSGFSTNGPSSTIYVPTKVEAVRLGDGRQSGQMRLDFAPQRVALLYEYQFRTVGDPEWSERFTTTSSRGNIIAPVPAAQFCEARVRGINSRGVGDWSDIASILVR</sequence>
<keyword evidence="2" id="KW-1185">Reference proteome</keyword>
<dbReference type="EMBL" id="JBHUPB010000015">
    <property type="protein sequence ID" value="MFD2969975.1"/>
    <property type="molecule type" value="Genomic_DNA"/>
</dbReference>
<dbReference type="RefSeq" id="WP_320183459.1">
    <property type="nucleotide sequence ID" value="NZ_CP138332.1"/>
</dbReference>
<proteinExistence type="predicted"/>